<organism evidence="4 5">
    <name type="scientific">Apodospora peruviana</name>
    <dbReference type="NCBI Taxonomy" id="516989"/>
    <lineage>
        <taxon>Eukaryota</taxon>
        <taxon>Fungi</taxon>
        <taxon>Dikarya</taxon>
        <taxon>Ascomycota</taxon>
        <taxon>Pezizomycotina</taxon>
        <taxon>Sordariomycetes</taxon>
        <taxon>Sordariomycetidae</taxon>
        <taxon>Sordariales</taxon>
        <taxon>Lasiosphaeriaceae</taxon>
        <taxon>Apodospora</taxon>
    </lineage>
</organism>
<protein>
    <recommendedName>
        <fullName evidence="3">Malonyl-CoA:ACP transacylase (MAT) domain-containing protein</fullName>
    </recommendedName>
</protein>
<dbReference type="GO" id="GO:0044550">
    <property type="term" value="P:secondary metabolite biosynthetic process"/>
    <property type="evidence" value="ECO:0007669"/>
    <property type="project" value="TreeGrafter"/>
</dbReference>
<evidence type="ECO:0000313" key="4">
    <source>
        <dbReference type="EMBL" id="KAK3323021.1"/>
    </source>
</evidence>
<dbReference type="SMART" id="SM00827">
    <property type="entry name" value="PKS_AT"/>
    <property type="match status" value="1"/>
</dbReference>
<dbReference type="PANTHER" id="PTHR43775:SF21">
    <property type="entry name" value="NON-REDUCING POLYKETIDE SYNTHASE AUSA-RELATED"/>
    <property type="match status" value="1"/>
</dbReference>
<dbReference type="InterPro" id="IPR001227">
    <property type="entry name" value="Ac_transferase_dom_sf"/>
</dbReference>
<dbReference type="AlphaFoldDB" id="A0AAE0IDF3"/>
<reference evidence="4" key="2">
    <citation type="submission" date="2023-06" db="EMBL/GenBank/DDBJ databases">
        <authorList>
            <consortium name="Lawrence Berkeley National Laboratory"/>
            <person name="Haridas S."/>
            <person name="Hensen N."/>
            <person name="Bonometti L."/>
            <person name="Westerberg I."/>
            <person name="Brannstrom I.O."/>
            <person name="Guillou S."/>
            <person name="Cros-Aarteil S."/>
            <person name="Calhoun S."/>
            <person name="Kuo A."/>
            <person name="Mondo S."/>
            <person name="Pangilinan J."/>
            <person name="Riley R."/>
            <person name="Labutti K."/>
            <person name="Andreopoulos B."/>
            <person name="Lipzen A."/>
            <person name="Chen C."/>
            <person name="Yanf M."/>
            <person name="Daum C."/>
            <person name="Ng V."/>
            <person name="Clum A."/>
            <person name="Steindorff A."/>
            <person name="Ohm R."/>
            <person name="Martin F."/>
            <person name="Silar P."/>
            <person name="Natvig D."/>
            <person name="Lalanne C."/>
            <person name="Gautier V."/>
            <person name="Ament-Velasquez S.L."/>
            <person name="Kruys A."/>
            <person name="Hutchinson M.I."/>
            <person name="Powell A.J."/>
            <person name="Barry K."/>
            <person name="Miller A.N."/>
            <person name="Grigoriev I.V."/>
            <person name="Debuchy R."/>
            <person name="Gladieux P."/>
            <person name="Thoren M.H."/>
            <person name="Johannesson H."/>
        </authorList>
    </citation>
    <scope>NUCLEOTIDE SEQUENCE</scope>
    <source>
        <strain evidence="4">CBS 118394</strain>
    </source>
</reference>
<dbReference type="Gene3D" id="3.40.366.10">
    <property type="entry name" value="Malonyl-Coenzyme A Acyl Carrier Protein, domain 2"/>
    <property type="match status" value="1"/>
</dbReference>
<dbReference type="EMBL" id="JAUEDM010000003">
    <property type="protein sequence ID" value="KAK3323021.1"/>
    <property type="molecule type" value="Genomic_DNA"/>
</dbReference>
<dbReference type="GO" id="GO:0006633">
    <property type="term" value="P:fatty acid biosynthetic process"/>
    <property type="evidence" value="ECO:0007669"/>
    <property type="project" value="TreeGrafter"/>
</dbReference>
<comment type="caution">
    <text evidence="4">The sequence shown here is derived from an EMBL/GenBank/DDBJ whole genome shotgun (WGS) entry which is preliminary data.</text>
</comment>
<name>A0AAE0IDF3_9PEZI</name>
<evidence type="ECO:0000259" key="3">
    <source>
        <dbReference type="SMART" id="SM00827"/>
    </source>
</evidence>
<keyword evidence="2" id="KW-0597">Phosphoprotein</keyword>
<dbReference type="Proteomes" id="UP001283341">
    <property type="component" value="Unassembled WGS sequence"/>
</dbReference>
<dbReference type="SUPFAM" id="SSF52151">
    <property type="entry name" value="FabD/lysophospholipase-like"/>
    <property type="match status" value="1"/>
</dbReference>
<evidence type="ECO:0000256" key="1">
    <source>
        <dbReference type="ARBA" id="ARBA00022450"/>
    </source>
</evidence>
<evidence type="ECO:0000256" key="2">
    <source>
        <dbReference type="ARBA" id="ARBA00022553"/>
    </source>
</evidence>
<dbReference type="InterPro" id="IPR050091">
    <property type="entry name" value="PKS_NRPS_Biosynth_Enz"/>
</dbReference>
<gene>
    <name evidence="4" type="ORF">B0H66DRAFT_602433</name>
</gene>
<dbReference type="InterPro" id="IPR016035">
    <property type="entry name" value="Acyl_Trfase/lysoPLipase"/>
</dbReference>
<keyword evidence="1" id="KW-0596">Phosphopantetheine</keyword>
<reference evidence="4" key="1">
    <citation type="journal article" date="2023" name="Mol. Phylogenet. Evol.">
        <title>Genome-scale phylogeny and comparative genomics of the fungal order Sordariales.</title>
        <authorList>
            <person name="Hensen N."/>
            <person name="Bonometti L."/>
            <person name="Westerberg I."/>
            <person name="Brannstrom I.O."/>
            <person name="Guillou S."/>
            <person name="Cros-Aarteil S."/>
            <person name="Calhoun S."/>
            <person name="Haridas S."/>
            <person name="Kuo A."/>
            <person name="Mondo S."/>
            <person name="Pangilinan J."/>
            <person name="Riley R."/>
            <person name="LaButti K."/>
            <person name="Andreopoulos B."/>
            <person name="Lipzen A."/>
            <person name="Chen C."/>
            <person name="Yan M."/>
            <person name="Daum C."/>
            <person name="Ng V."/>
            <person name="Clum A."/>
            <person name="Steindorff A."/>
            <person name="Ohm R.A."/>
            <person name="Martin F."/>
            <person name="Silar P."/>
            <person name="Natvig D.O."/>
            <person name="Lalanne C."/>
            <person name="Gautier V."/>
            <person name="Ament-Velasquez S.L."/>
            <person name="Kruys A."/>
            <person name="Hutchinson M.I."/>
            <person name="Powell A.J."/>
            <person name="Barry K."/>
            <person name="Miller A.N."/>
            <person name="Grigoriev I.V."/>
            <person name="Debuchy R."/>
            <person name="Gladieux P."/>
            <person name="Hiltunen Thoren M."/>
            <person name="Johannesson H."/>
        </authorList>
    </citation>
    <scope>NUCLEOTIDE SEQUENCE</scope>
    <source>
        <strain evidence="4">CBS 118394</strain>
    </source>
</reference>
<sequence length="251" mass="27191">MRDAAFTLNEKRQRFKYMAKIGRSKSVMKAARQLETSHLLSPFQLVPPQNTKAPILVFAVQYACAMCWIDAGLTPRAVGILSLRDALKLVASRGRLVLARWGPQRGAMLALSNCSIDDFGTISLLLSHPLEIACHNAPTSLIAVGPATAITACERLLATTPSLNNTIRSQRLSTSHGFHSSLVEPILQDLTAVARSLTWNKPAIPLETCTQDPAVLLSASGLITDPAEENKTDVVGDVVAALWNEDLFLTH</sequence>
<feature type="domain" description="Malonyl-CoA:ACP transacylase (MAT)" evidence="3">
    <location>
        <begin position="30"/>
        <end position="243"/>
    </location>
</feature>
<evidence type="ECO:0000313" key="5">
    <source>
        <dbReference type="Proteomes" id="UP001283341"/>
    </source>
</evidence>
<dbReference type="PANTHER" id="PTHR43775">
    <property type="entry name" value="FATTY ACID SYNTHASE"/>
    <property type="match status" value="1"/>
</dbReference>
<accession>A0AAE0IDF3</accession>
<proteinExistence type="predicted"/>
<keyword evidence="5" id="KW-1185">Reference proteome</keyword>
<dbReference type="InterPro" id="IPR014043">
    <property type="entry name" value="Acyl_transferase_dom"/>
</dbReference>
<dbReference type="GO" id="GO:0004312">
    <property type="term" value="F:fatty acid synthase activity"/>
    <property type="evidence" value="ECO:0007669"/>
    <property type="project" value="TreeGrafter"/>
</dbReference>